<keyword evidence="4 11" id="KW-0138">CF(0)</keyword>
<comment type="caution">
    <text evidence="13">The sequence shown here is derived from an EMBL/GenBank/DDBJ whole genome shotgun (WGS) entry which is preliminary data.</text>
</comment>
<evidence type="ECO:0000256" key="5">
    <source>
        <dbReference type="ARBA" id="ARBA00022692"/>
    </source>
</evidence>
<comment type="subcellular location">
    <subcellularLocation>
        <location evidence="11 12">Cell membrane</location>
        <topology evidence="11 12">Multi-pass membrane protein</topology>
    </subcellularLocation>
    <subcellularLocation>
        <location evidence="1">Membrane</location>
        <topology evidence="1">Multi-pass membrane protein</topology>
    </subcellularLocation>
</comment>
<dbReference type="CDD" id="cd00310">
    <property type="entry name" value="ATP-synt_Fo_a_6"/>
    <property type="match status" value="1"/>
</dbReference>
<dbReference type="GO" id="GO:0046933">
    <property type="term" value="F:proton-transporting ATP synthase activity, rotational mechanism"/>
    <property type="evidence" value="ECO:0007669"/>
    <property type="project" value="UniProtKB-UniRule"/>
</dbReference>
<dbReference type="EMBL" id="JANKAS010000022">
    <property type="protein sequence ID" value="MCR1900208.1"/>
    <property type="molecule type" value="Genomic_DNA"/>
</dbReference>
<feature type="transmembrane region" description="Helical" evidence="11">
    <location>
        <begin position="74"/>
        <end position="96"/>
    </location>
</feature>
<dbReference type="AlphaFoldDB" id="A0AAE3HJ90"/>
<dbReference type="GO" id="GO:0005886">
    <property type="term" value="C:plasma membrane"/>
    <property type="evidence" value="ECO:0007669"/>
    <property type="project" value="UniProtKB-SubCell"/>
</dbReference>
<proteinExistence type="inferred from homology"/>
<dbReference type="GO" id="GO:0045259">
    <property type="term" value="C:proton-transporting ATP synthase complex"/>
    <property type="evidence" value="ECO:0007669"/>
    <property type="project" value="UniProtKB-KW"/>
</dbReference>
<accession>A0AAE3HJ90</accession>
<dbReference type="NCBIfam" id="TIGR01131">
    <property type="entry name" value="ATP_synt_6_or_A"/>
    <property type="match status" value="1"/>
</dbReference>
<dbReference type="GO" id="GO:0042777">
    <property type="term" value="P:proton motive force-driven plasma membrane ATP synthesis"/>
    <property type="evidence" value="ECO:0007669"/>
    <property type="project" value="TreeGrafter"/>
</dbReference>
<dbReference type="InterPro" id="IPR045082">
    <property type="entry name" value="ATP_syn_F0_a_bact/chloroplast"/>
</dbReference>
<evidence type="ECO:0000256" key="11">
    <source>
        <dbReference type="HAMAP-Rule" id="MF_01393"/>
    </source>
</evidence>
<keyword evidence="6 11" id="KW-0375">Hydrogen ion transport</keyword>
<keyword evidence="3 11" id="KW-0813">Transport</keyword>
<evidence type="ECO:0000256" key="2">
    <source>
        <dbReference type="ARBA" id="ARBA00006810"/>
    </source>
</evidence>
<dbReference type="Pfam" id="PF00119">
    <property type="entry name" value="ATP-synt_A"/>
    <property type="match status" value="1"/>
</dbReference>
<dbReference type="PANTHER" id="PTHR42823:SF3">
    <property type="entry name" value="ATP SYNTHASE SUBUNIT A, CHLOROPLASTIC"/>
    <property type="match status" value="1"/>
</dbReference>
<reference evidence="13" key="1">
    <citation type="submission" date="2022-07" db="EMBL/GenBank/DDBJ databases">
        <title>Enhanced cultured diversity of the mouse gut microbiota enables custom-made synthetic communities.</title>
        <authorList>
            <person name="Afrizal A."/>
        </authorList>
    </citation>
    <scope>NUCLEOTIDE SEQUENCE</scope>
    <source>
        <strain evidence="13">DSM 28593</strain>
    </source>
</reference>
<name>A0AAE3HJ90_9FIRM</name>
<evidence type="ECO:0000256" key="4">
    <source>
        <dbReference type="ARBA" id="ARBA00022547"/>
    </source>
</evidence>
<comment type="similarity">
    <text evidence="2 11 12">Belongs to the ATPase A chain family.</text>
</comment>
<keyword evidence="7 11" id="KW-1133">Transmembrane helix</keyword>
<dbReference type="PRINTS" id="PR00123">
    <property type="entry name" value="ATPASEA"/>
</dbReference>
<evidence type="ECO:0000313" key="13">
    <source>
        <dbReference type="EMBL" id="MCR1900208.1"/>
    </source>
</evidence>
<dbReference type="PROSITE" id="PS00449">
    <property type="entry name" value="ATPASE_A"/>
    <property type="match status" value="1"/>
</dbReference>
<evidence type="ECO:0000256" key="1">
    <source>
        <dbReference type="ARBA" id="ARBA00004141"/>
    </source>
</evidence>
<evidence type="ECO:0000256" key="10">
    <source>
        <dbReference type="ARBA" id="ARBA00023310"/>
    </source>
</evidence>
<feature type="transmembrane region" description="Helical" evidence="11">
    <location>
        <begin position="187"/>
        <end position="209"/>
    </location>
</feature>
<evidence type="ECO:0000313" key="14">
    <source>
        <dbReference type="Proteomes" id="UP001205748"/>
    </source>
</evidence>
<feature type="transmembrane region" description="Helical" evidence="11">
    <location>
        <begin position="7"/>
        <end position="36"/>
    </location>
</feature>
<feature type="transmembrane region" description="Helical" evidence="11">
    <location>
        <begin position="159"/>
        <end position="181"/>
    </location>
</feature>
<dbReference type="Proteomes" id="UP001205748">
    <property type="component" value="Unassembled WGS sequence"/>
</dbReference>
<sequence length="214" mass="23618">MEYAPKVMFYIFGLPITETITTTWLIMLVIILLAWLGGRNLEKIPGTFQNIMEILVDAINGLTKSTMGEDKMKFAPYMGTLALYLAFANLSGLLALRPPTADLNTTLALALMTFFATQYYGLRSKGVGYLKGFIEPFPLLLPLNIIGEIANPISLSFRLFGNIVGGVIIMGLLYSVLPIVVPVLPHIYFDVFSGLLQTFIFLMLSMVFISGAMD</sequence>
<dbReference type="PANTHER" id="PTHR42823">
    <property type="entry name" value="ATP SYNTHASE SUBUNIT A, CHLOROPLASTIC"/>
    <property type="match status" value="1"/>
</dbReference>
<organism evidence="13 14">
    <name type="scientific">Irregularibacter muris</name>
    <dbReference type="NCBI Taxonomy" id="1796619"/>
    <lineage>
        <taxon>Bacteria</taxon>
        <taxon>Bacillati</taxon>
        <taxon>Bacillota</taxon>
        <taxon>Clostridia</taxon>
        <taxon>Eubacteriales</taxon>
        <taxon>Eubacteriaceae</taxon>
        <taxon>Irregularibacter</taxon>
    </lineage>
</organism>
<dbReference type="RefSeq" id="WP_257533339.1">
    <property type="nucleotide sequence ID" value="NZ_JANKAS010000022.1"/>
</dbReference>
<keyword evidence="14" id="KW-1185">Reference proteome</keyword>
<dbReference type="SUPFAM" id="SSF81336">
    <property type="entry name" value="F1F0 ATP synthase subunit A"/>
    <property type="match status" value="1"/>
</dbReference>
<evidence type="ECO:0000256" key="9">
    <source>
        <dbReference type="ARBA" id="ARBA00023136"/>
    </source>
</evidence>
<gene>
    <name evidence="11 13" type="primary">atpB</name>
    <name evidence="13" type="ORF">NSA47_14670</name>
</gene>
<evidence type="ECO:0000256" key="12">
    <source>
        <dbReference type="RuleBase" id="RU000483"/>
    </source>
</evidence>
<protein>
    <recommendedName>
        <fullName evidence="11 12">ATP synthase subunit a</fullName>
    </recommendedName>
    <alternativeName>
        <fullName evidence="11">ATP synthase F0 sector subunit a</fullName>
    </alternativeName>
    <alternativeName>
        <fullName evidence="11">F-ATPase subunit 6</fullName>
    </alternativeName>
</protein>
<feature type="transmembrane region" description="Helical" evidence="11">
    <location>
        <begin position="128"/>
        <end position="147"/>
    </location>
</feature>
<evidence type="ECO:0000256" key="3">
    <source>
        <dbReference type="ARBA" id="ARBA00022448"/>
    </source>
</evidence>
<keyword evidence="5 11" id="KW-0812">Transmembrane</keyword>
<dbReference type="InterPro" id="IPR000568">
    <property type="entry name" value="ATP_synth_F0_asu"/>
</dbReference>
<evidence type="ECO:0000256" key="7">
    <source>
        <dbReference type="ARBA" id="ARBA00022989"/>
    </source>
</evidence>
<keyword evidence="9 11" id="KW-0472">Membrane</keyword>
<keyword evidence="11" id="KW-1003">Cell membrane</keyword>
<keyword evidence="8 11" id="KW-0406">Ion transport</keyword>
<dbReference type="Gene3D" id="1.20.120.220">
    <property type="entry name" value="ATP synthase, F0 complex, subunit A"/>
    <property type="match status" value="1"/>
</dbReference>
<dbReference type="InterPro" id="IPR023011">
    <property type="entry name" value="ATP_synth_F0_asu_AS"/>
</dbReference>
<evidence type="ECO:0000256" key="6">
    <source>
        <dbReference type="ARBA" id="ARBA00022781"/>
    </source>
</evidence>
<evidence type="ECO:0000256" key="8">
    <source>
        <dbReference type="ARBA" id="ARBA00023065"/>
    </source>
</evidence>
<dbReference type="InterPro" id="IPR035908">
    <property type="entry name" value="F0_ATP_A_sf"/>
</dbReference>
<comment type="function">
    <text evidence="11 12">Key component of the proton channel; it plays a direct role in the translocation of protons across the membrane.</text>
</comment>
<keyword evidence="10 11" id="KW-0066">ATP synthesis</keyword>
<feature type="transmembrane region" description="Helical" evidence="11">
    <location>
        <begin position="103"/>
        <end position="122"/>
    </location>
</feature>
<dbReference type="HAMAP" id="MF_01393">
    <property type="entry name" value="ATP_synth_a_bact"/>
    <property type="match status" value="1"/>
</dbReference>